<evidence type="ECO:0000256" key="3">
    <source>
        <dbReference type="ARBA" id="ARBA00022475"/>
    </source>
</evidence>
<dbReference type="PRINTS" id="PR00812">
    <property type="entry name" value="BCTERIALGSPF"/>
</dbReference>
<protein>
    <recommendedName>
        <fullName evidence="9">Type II secretion system protein GspF domain-containing protein</fullName>
    </recommendedName>
</protein>
<comment type="similarity">
    <text evidence="2">Belongs to the GSP F family.</text>
</comment>
<evidence type="ECO:0000313" key="11">
    <source>
        <dbReference type="Proteomes" id="UP000019140"/>
    </source>
</evidence>
<accession>W4MBR8</accession>
<comment type="subcellular location">
    <subcellularLocation>
        <location evidence="1">Cell inner membrane</location>
        <topology evidence="1">Multi-pass membrane protein</topology>
    </subcellularLocation>
</comment>
<evidence type="ECO:0000256" key="1">
    <source>
        <dbReference type="ARBA" id="ARBA00004429"/>
    </source>
</evidence>
<dbReference type="Proteomes" id="UP000019140">
    <property type="component" value="Unassembled WGS sequence"/>
</dbReference>
<name>W4MBR8_9BACT</name>
<dbReference type="InterPro" id="IPR003004">
    <property type="entry name" value="GspF/PilC"/>
</dbReference>
<dbReference type="PANTHER" id="PTHR30012">
    <property type="entry name" value="GENERAL SECRETION PATHWAY PROTEIN"/>
    <property type="match status" value="1"/>
</dbReference>
<evidence type="ECO:0000256" key="6">
    <source>
        <dbReference type="ARBA" id="ARBA00022989"/>
    </source>
</evidence>
<feature type="non-terminal residue" evidence="10">
    <location>
        <position position="1"/>
    </location>
</feature>
<dbReference type="HOGENOM" id="CLU_798121_0_0_7"/>
<evidence type="ECO:0000256" key="5">
    <source>
        <dbReference type="ARBA" id="ARBA00022692"/>
    </source>
</evidence>
<proteinExistence type="inferred from homology"/>
<dbReference type="PANTHER" id="PTHR30012:SF0">
    <property type="entry name" value="TYPE II SECRETION SYSTEM PROTEIN F-RELATED"/>
    <property type="match status" value="1"/>
</dbReference>
<dbReference type="EMBL" id="AZHX01000408">
    <property type="protein sequence ID" value="ETX07650.1"/>
    <property type="molecule type" value="Genomic_DNA"/>
</dbReference>
<dbReference type="FunFam" id="1.20.81.30:FF:000001">
    <property type="entry name" value="Type II secretion system protein F"/>
    <property type="match status" value="1"/>
</dbReference>
<dbReference type="GO" id="GO:0015628">
    <property type="term" value="P:protein secretion by the type II secretion system"/>
    <property type="evidence" value="ECO:0007669"/>
    <property type="project" value="TreeGrafter"/>
</dbReference>
<dbReference type="InterPro" id="IPR018076">
    <property type="entry name" value="T2SS_GspF_dom"/>
</dbReference>
<keyword evidence="4" id="KW-0997">Cell inner membrane</keyword>
<dbReference type="Gene3D" id="1.20.81.30">
    <property type="entry name" value="Type II secretion system (T2SS), domain F"/>
    <property type="match status" value="2"/>
</dbReference>
<keyword evidence="5 8" id="KW-0812">Transmembrane</keyword>
<keyword evidence="11" id="KW-1185">Reference proteome</keyword>
<dbReference type="Pfam" id="PF00482">
    <property type="entry name" value="T2SSF"/>
    <property type="match status" value="2"/>
</dbReference>
<gene>
    <name evidence="10" type="ORF">ETSY2_10005</name>
</gene>
<organism evidence="10 11">
    <name type="scientific">Candidatus Entotheonella gemina</name>
    <dbReference type="NCBI Taxonomy" id="1429439"/>
    <lineage>
        <taxon>Bacteria</taxon>
        <taxon>Pseudomonadati</taxon>
        <taxon>Nitrospinota/Tectimicrobiota group</taxon>
        <taxon>Candidatus Tectimicrobiota</taxon>
        <taxon>Candidatus Entotheonellia</taxon>
        <taxon>Candidatus Entotheonellales</taxon>
        <taxon>Candidatus Entotheonellaceae</taxon>
        <taxon>Candidatus Entotheonella</taxon>
    </lineage>
</organism>
<feature type="domain" description="Type II secretion system protein GspF" evidence="9">
    <location>
        <begin position="275"/>
        <end position="348"/>
    </location>
</feature>
<feature type="transmembrane region" description="Helical" evidence="8">
    <location>
        <begin position="224"/>
        <end position="243"/>
    </location>
</feature>
<feature type="transmembrane region" description="Helical" evidence="8">
    <location>
        <begin position="172"/>
        <end position="194"/>
    </location>
</feature>
<dbReference type="InterPro" id="IPR042094">
    <property type="entry name" value="T2SS_GspF_sf"/>
</dbReference>
<evidence type="ECO:0000256" key="7">
    <source>
        <dbReference type="ARBA" id="ARBA00023136"/>
    </source>
</evidence>
<keyword evidence="6 8" id="KW-1133">Transmembrane helix</keyword>
<feature type="non-terminal residue" evidence="10">
    <location>
        <position position="348"/>
    </location>
</feature>
<evidence type="ECO:0000256" key="2">
    <source>
        <dbReference type="ARBA" id="ARBA00005745"/>
    </source>
</evidence>
<reference evidence="10 11" key="1">
    <citation type="journal article" date="2014" name="Nature">
        <title>An environmental bacterial taxon with a large and distinct metabolic repertoire.</title>
        <authorList>
            <person name="Wilson M.C."/>
            <person name="Mori T."/>
            <person name="Ruckert C."/>
            <person name="Uria A.R."/>
            <person name="Helf M.J."/>
            <person name="Takada K."/>
            <person name="Gernert C."/>
            <person name="Steffens U.A."/>
            <person name="Heycke N."/>
            <person name="Schmitt S."/>
            <person name="Rinke C."/>
            <person name="Helfrich E.J."/>
            <person name="Brachmann A.O."/>
            <person name="Gurgui C."/>
            <person name="Wakimoto T."/>
            <person name="Kracht M."/>
            <person name="Crusemann M."/>
            <person name="Hentschel U."/>
            <person name="Abe I."/>
            <person name="Matsunaga S."/>
            <person name="Kalinowski J."/>
            <person name="Takeyama H."/>
            <person name="Piel J."/>
        </authorList>
    </citation>
    <scope>NUCLEOTIDE SEQUENCE [LARGE SCALE GENOMIC DNA]</scope>
    <source>
        <strain evidence="11">TSY2</strain>
    </source>
</reference>
<feature type="domain" description="Type II secretion system protein GspF" evidence="9">
    <location>
        <begin position="73"/>
        <end position="195"/>
    </location>
</feature>
<comment type="caution">
    <text evidence="10">The sequence shown here is derived from an EMBL/GenBank/DDBJ whole genome shotgun (WGS) entry which is preliminary data.</text>
</comment>
<dbReference type="GO" id="GO:0005886">
    <property type="term" value="C:plasma membrane"/>
    <property type="evidence" value="ECO:0007669"/>
    <property type="project" value="UniProtKB-SubCell"/>
</dbReference>
<sequence length="348" mass="38517">VYTYSALNQRGKTSKGIINADSARAARAKLRQSQLFPTEITETSKDETPVQSRNVREISLFSRVRAQDLTIMTRQFATLLAASLTVVDSMTALIEQTENAALKKTLIQVRESINEGSSLGAALDEHRKVFSPLFVNMVRAGEASGALPVVLLRLADFSEHQLETRKKITSKMYYPVIMLVVGALVLFALLTYVVPTITTIFADMDQSLPWQTRLLINVSDFMQAYWWLVAAGIAGIILGLQRYRATEKGTRWFDALAIRLPIFGPLNLKLAMSRFTRTLGILLQSGIPLLDALDISRAVLNNTVLSKSIESAQELIREGSDIATPLRDSGYFPPLVSHMISIGERSGQ</sequence>
<keyword evidence="7 8" id="KW-0472">Membrane</keyword>
<evidence type="ECO:0000313" key="10">
    <source>
        <dbReference type="EMBL" id="ETX07650.1"/>
    </source>
</evidence>
<keyword evidence="3" id="KW-1003">Cell membrane</keyword>
<evidence type="ECO:0000256" key="8">
    <source>
        <dbReference type="SAM" id="Phobius"/>
    </source>
</evidence>
<dbReference type="AlphaFoldDB" id="W4MBR8"/>
<evidence type="ECO:0000259" key="9">
    <source>
        <dbReference type="Pfam" id="PF00482"/>
    </source>
</evidence>
<evidence type="ECO:0000256" key="4">
    <source>
        <dbReference type="ARBA" id="ARBA00022519"/>
    </source>
</evidence>